<gene>
    <name evidence="2" type="ORF">BDP27DRAFT_1320165</name>
</gene>
<dbReference type="AlphaFoldDB" id="A0A9P5PUC6"/>
<dbReference type="OrthoDB" id="3251353at2759"/>
<sequence length="213" mass="23982">MSASSSPCSYFRCRTIARHASPPVHAFYDQIPPDDDYSDSGSESCSEDDEDYSNSNAGNEPMSDSDDEHHVHRNREDDSNDLDMDIDEAGGEEGGAGEKNSAEMKRDVKGKQKAIDAEPESEPRKRQHRRRQRHNTYTLRPILTIQRSQGFVWNQDLFIPPYIKDRYVASTSPPNSLGSVSTSLSSTNSSLNDYEVEMVEIRVQEGDLEHIIP</sequence>
<reference evidence="2" key="1">
    <citation type="submission" date="2020-11" db="EMBL/GenBank/DDBJ databases">
        <authorList>
            <consortium name="DOE Joint Genome Institute"/>
            <person name="Ahrendt S."/>
            <person name="Riley R."/>
            <person name="Andreopoulos W."/>
            <person name="Labutti K."/>
            <person name="Pangilinan J."/>
            <person name="Ruiz-Duenas F.J."/>
            <person name="Barrasa J.M."/>
            <person name="Sanchez-Garcia M."/>
            <person name="Camarero S."/>
            <person name="Miyauchi S."/>
            <person name="Serrano A."/>
            <person name="Linde D."/>
            <person name="Babiker R."/>
            <person name="Drula E."/>
            <person name="Ayuso-Fernandez I."/>
            <person name="Pacheco R."/>
            <person name="Padilla G."/>
            <person name="Ferreira P."/>
            <person name="Barriuso J."/>
            <person name="Kellner H."/>
            <person name="Castanera R."/>
            <person name="Alfaro M."/>
            <person name="Ramirez L."/>
            <person name="Pisabarro A.G."/>
            <person name="Kuo A."/>
            <person name="Tritt A."/>
            <person name="Lipzen A."/>
            <person name="He G."/>
            <person name="Yan M."/>
            <person name="Ng V."/>
            <person name="Cullen D."/>
            <person name="Martin F."/>
            <person name="Rosso M.-N."/>
            <person name="Henrissat B."/>
            <person name="Hibbett D."/>
            <person name="Martinez A.T."/>
            <person name="Grigoriev I.V."/>
        </authorList>
    </citation>
    <scope>NUCLEOTIDE SEQUENCE</scope>
    <source>
        <strain evidence="2">AH 40177</strain>
    </source>
</reference>
<feature type="region of interest" description="Disordered" evidence="1">
    <location>
        <begin position="21"/>
        <end position="133"/>
    </location>
</feature>
<evidence type="ECO:0000256" key="1">
    <source>
        <dbReference type="SAM" id="MobiDB-lite"/>
    </source>
</evidence>
<dbReference type="EMBL" id="JADNRY010000023">
    <property type="protein sequence ID" value="KAF9072561.1"/>
    <property type="molecule type" value="Genomic_DNA"/>
</dbReference>
<protein>
    <submittedName>
        <fullName evidence="2">Uncharacterized protein</fullName>
    </submittedName>
</protein>
<proteinExistence type="predicted"/>
<keyword evidence="3" id="KW-1185">Reference proteome</keyword>
<accession>A0A9P5PUC6</accession>
<comment type="caution">
    <text evidence="2">The sequence shown here is derived from an EMBL/GenBank/DDBJ whole genome shotgun (WGS) entry which is preliminary data.</text>
</comment>
<name>A0A9P5PUC6_9AGAR</name>
<evidence type="ECO:0000313" key="2">
    <source>
        <dbReference type="EMBL" id="KAF9072561.1"/>
    </source>
</evidence>
<dbReference type="Proteomes" id="UP000772434">
    <property type="component" value="Unassembled WGS sequence"/>
</dbReference>
<evidence type="ECO:0000313" key="3">
    <source>
        <dbReference type="Proteomes" id="UP000772434"/>
    </source>
</evidence>
<feature type="compositionally biased region" description="Basic and acidic residues" evidence="1">
    <location>
        <begin position="67"/>
        <end position="77"/>
    </location>
</feature>
<organism evidence="2 3">
    <name type="scientific">Rhodocollybia butyracea</name>
    <dbReference type="NCBI Taxonomy" id="206335"/>
    <lineage>
        <taxon>Eukaryota</taxon>
        <taxon>Fungi</taxon>
        <taxon>Dikarya</taxon>
        <taxon>Basidiomycota</taxon>
        <taxon>Agaricomycotina</taxon>
        <taxon>Agaricomycetes</taxon>
        <taxon>Agaricomycetidae</taxon>
        <taxon>Agaricales</taxon>
        <taxon>Marasmiineae</taxon>
        <taxon>Omphalotaceae</taxon>
        <taxon>Rhodocollybia</taxon>
    </lineage>
</organism>
<feature type="compositionally biased region" description="Basic and acidic residues" evidence="1">
    <location>
        <begin position="100"/>
        <end position="124"/>
    </location>
</feature>
<feature type="compositionally biased region" description="Acidic residues" evidence="1">
    <location>
        <begin position="78"/>
        <end position="91"/>
    </location>
</feature>